<dbReference type="EMBL" id="JANBPK010000854">
    <property type="protein sequence ID" value="KAJ2929926.1"/>
    <property type="molecule type" value="Genomic_DNA"/>
</dbReference>
<evidence type="ECO:0000313" key="2">
    <source>
        <dbReference type="Proteomes" id="UP001140091"/>
    </source>
</evidence>
<dbReference type="Proteomes" id="UP001140091">
    <property type="component" value="Unassembled WGS sequence"/>
</dbReference>
<evidence type="ECO:0000313" key="1">
    <source>
        <dbReference type="EMBL" id="KAJ2929926.1"/>
    </source>
</evidence>
<sequence>MHCPEVEMRHLPFNSPFTKADNALIETSVDLLEIYSKNVQRLEDDPAVTFKQTLGHEALIEHLESGRPTPLLRILFLGSEAETYTPAILDHGIYEVQKRHPCINPITAQYLVQHLDVSRAFLSYSMNRIWLRSGNYYARRQTESDAKDILDFAEGWYQYGCGVNNFPPSYAWFSYRPDGSTTYIVTDCHANGVQKSILRCISEGFGSALLRPLAIDAFIAEASAEAWSEEILPLRDTLLDYEHLTDKKITMDPSASIRELHVLSCEFLTIREDLSDLIERLEYLLEVYDSLAGFIPRDSIRGTSVAGSLLFLRSQTSARRRWIQSYAESTALQITLFHNLSSQIDNRTNLQIADFTSKIATQTQNDSSSMITYE</sequence>
<keyword evidence="2" id="KW-1185">Reference proteome</keyword>
<feature type="non-terminal residue" evidence="1">
    <location>
        <position position="1"/>
    </location>
</feature>
<accession>A0A9W8J7N1</accession>
<proteinExistence type="predicted"/>
<dbReference type="AlphaFoldDB" id="A0A9W8J7N1"/>
<reference evidence="1" key="1">
    <citation type="submission" date="2022-06" db="EMBL/GenBank/DDBJ databases">
        <title>Genome Sequence of Candolleomyces eurysporus.</title>
        <authorList>
            <person name="Buettner E."/>
        </authorList>
    </citation>
    <scope>NUCLEOTIDE SEQUENCE</scope>
    <source>
        <strain evidence="1">VTCC 930004</strain>
    </source>
</reference>
<comment type="caution">
    <text evidence="1">The sequence shown here is derived from an EMBL/GenBank/DDBJ whole genome shotgun (WGS) entry which is preliminary data.</text>
</comment>
<gene>
    <name evidence="1" type="ORF">H1R20_g7188</name>
</gene>
<organism evidence="1 2">
    <name type="scientific">Candolleomyces eurysporus</name>
    <dbReference type="NCBI Taxonomy" id="2828524"/>
    <lineage>
        <taxon>Eukaryota</taxon>
        <taxon>Fungi</taxon>
        <taxon>Dikarya</taxon>
        <taxon>Basidiomycota</taxon>
        <taxon>Agaricomycotina</taxon>
        <taxon>Agaricomycetes</taxon>
        <taxon>Agaricomycetidae</taxon>
        <taxon>Agaricales</taxon>
        <taxon>Agaricineae</taxon>
        <taxon>Psathyrellaceae</taxon>
        <taxon>Candolleomyces</taxon>
    </lineage>
</organism>
<protein>
    <submittedName>
        <fullName evidence="1">Uncharacterized protein</fullName>
    </submittedName>
</protein>
<name>A0A9W8J7N1_9AGAR</name>
<dbReference type="OrthoDB" id="2866354at2759"/>